<dbReference type="InterPro" id="IPR039384">
    <property type="entry name" value="HINT"/>
</dbReference>
<dbReference type="Gene3D" id="3.30.428.10">
    <property type="entry name" value="HIT-like"/>
    <property type="match status" value="1"/>
</dbReference>
<dbReference type="PRINTS" id="PR00332">
    <property type="entry name" value="HISTRIAD"/>
</dbReference>
<evidence type="ECO:0000256" key="1">
    <source>
        <dbReference type="PIRSR" id="PIRSR601310-1"/>
    </source>
</evidence>
<dbReference type="PANTHER" id="PTHR46648">
    <property type="entry name" value="HIT FAMILY PROTEIN 1"/>
    <property type="match status" value="1"/>
</dbReference>
<dbReference type="FunFam" id="3.30.428.10:FF:000014">
    <property type="entry name" value="Putative histidine triad (HIT) protein"/>
    <property type="match status" value="1"/>
</dbReference>
<feature type="active site" description="Tele-AMP-histidine intermediate" evidence="1">
    <location>
        <position position="121"/>
    </location>
</feature>
<evidence type="ECO:0000256" key="2">
    <source>
        <dbReference type="PIRSR" id="PIRSR601310-3"/>
    </source>
</evidence>
<evidence type="ECO:0000313" key="6">
    <source>
        <dbReference type="Proteomes" id="UP000014622"/>
    </source>
</evidence>
<dbReference type="CDD" id="cd01277">
    <property type="entry name" value="HINT_subgroup"/>
    <property type="match status" value="1"/>
</dbReference>
<dbReference type="GO" id="GO:0003824">
    <property type="term" value="F:catalytic activity"/>
    <property type="evidence" value="ECO:0007669"/>
    <property type="project" value="InterPro"/>
</dbReference>
<dbReference type="PROSITE" id="PS51084">
    <property type="entry name" value="HIT_2"/>
    <property type="match status" value="1"/>
</dbReference>
<accession>A0AB73ADQ2</accession>
<reference evidence="5 6" key="1">
    <citation type="submission" date="2013-06" db="EMBL/GenBank/DDBJ databases">
        <authorList>
            <person name="Weinstock G."/>
            <person name="Sodergren E."/>
            <person name="Lobos E.A."/>
            <person name="Fulton L."/>
            <person name="Fulton R."/>
            <person name="Courtney L."/>
            <person name="Fronick C."/>
            <person name="O'Laughlin M."/>
            <person name="Godfrey J."/>
            <person name="Wilson R.M."/>
            <person name="Miner T."/>
            <person name="Farmer C."/>
            <person name="Delehaunty K."/>
            <person name="Cordes M."/>
            <person name="Minx P."/>
            <person name="Tomlinson C."/>
            <person name="Chen J."/>
            <person name="Wollam A."/>
            <person name="Pepin K.H."/>
            <person name="Bhonagiri V."/>
            <person name="Zhang X."/>
            <person name="Warren W."/>
            <person name="Mitreva M."/>
            <person name="Mardis E.R."/>
            <person name="Wilson R.K."/>
        </authorList>
    </citation>
    <scope>NUCLEOTIDE SEQUENCE [LARGE SCALE GENOMIC DNA]</scope>
    <source>
        <strain evidence="5 6">SD2A-2</strain>
    </source>
</reference>
<sequence>MALTYGKVKLKYLFFMERMFFMENCIFCKIINQEIPSYKIYEDDKVYAFLDISQATKGHTLVVPKRHVADIFEYDPELAGEVFSRVPKIAQALEKAFPEMKGLNILNNNRELAYQSVFHSHIHLVPRYSKEDDFSIHFGNHQDSYGPEELKAIQETIVKQVHSDD</sequence>
<dbReference type="InterPro" id="IPR036265">
    <property type="entry name" value="HIT-like_sf"/>
</dbReference>
<organism evidence="5 6">
    <name type="scientific">Enterococcus faecium SD2A-2</name>
    <dbReference type="NCBI Taxonomy" id="1244154"/>
    <lineage>
        <taxon>Bacteria</taxon>
        <taxon>Bacillati</taxon>
        <taxon>Bacillota</taxon>
        <taxon>Bacilli</taxon>
        <taxon>Lactobacillales</taxon>
        <taxon>Enterococcaceae</taxon>
        <taxon>Enterococcus</taxon>
    </lineage>
</organism>
<proteinExistence type="predicted"/>
<dbReference type="Pfam" id="PF01230">
    <property type="entry name" value="HIT"/>
    <property type="match status" value="1"/>
</dbReference>
<name>A0AB73ADQ2_ENTFC</name>
<dbReference type="InterPro" id="IPR001310">
    <property type="entry name" value="Histidine_triad_HIT"/>
</dbReference>
<feature type="domain" description="HIT" evidence="4">
    <location>
        <begin position="26"/>
        <end position="136"/>
    </location>
</feature>
<dbReference type="EMBL" id="ATIT01000075">
    <property type="protein sequence ID" value="EPI13422.1"/>
    <property type="molecule type" value="Genomic_DNA"/>
</dbReference>
<dbReference type="InterPro" id="IPR019808">
    <property type="entry name" value="Histidine_triad_CS"/>
</dbReference>
<comment type="caution">
    <text evidence="5">The sequence shown here is derived from an EMBL/GenBank/DDBJ whole genome shotgun (WGS) entry which is preliminary data.</text>
</comment>
<evidence type="ECO:0000259" key="4">
    <source>
        <dbReference type="PROSITE" id="PS51084"/>
    </source>
</evidence>
<dbReference type="SUPFAM" id="SSF54197">
    <property type="entry name" value="HIT-like"/>
    <property type="match status" value="1"/>
</dbReference>
<evidence type="ECO:0000313" key="5">
    <source>
        <dbReference type="EMBL" id="EPI13422.1"/>
    </source>
</evidence>
<gene>
    <name evidence="5" type="ORF">D356_01236</name>
</gene>
<dbReference type="PANTHER" id="PTHR46648:SF1">
    <property type="entry name" value="ADENOSINE 5'-MONOPHOSPHORAMIDASE HNT1"/>
    <property type="match status" value="1"/>
</dbReference>
<dbReference type="InterPro" id="IPR011146">
    <property type="entry name" value="HIT-like"/>
</dbReference>
<dbReference type="Proteomes" id="UP000014622">
    <property type="component" value="Unassembled WGS sequence"/>
</dbReference>
<feature type="short sequence motif" description="Histidine triad motif" evidence="2 3">
    <location>
        <begin position="119"/>
        <end position="123"/>
    </location>
</feature>
<dbReference type="GO" id="GO:0009117">
    <property type="term" value="P:nucleotide metabolic process"/>
    <property type="evidence" value="ECO:0007669"/>
    <property type="project" value="TreeGrafter"/>
</dbReference>
<dbReference type="PROSITE" id="PS00892">
    <property type="entry name" value="HIT_1"/>
    <property type="match status" value="1"/>
</dbReference>
<dbReference type="AlphaFoldDB" id="A0AB73ADQ2"/>
<protein>
    <submittedName>
        <fullName evidence="5">Protein hit</fullName>
    </submittedName>
</protein>
<evidence type="ECO:0000256" key="3">
    <source>
        <dbReference type="PROSITE-ProRule" id="PRU00464"/>
    </source>
</evidence>